<evidence type="ECO:0000256" key="1">
    <source>
        <dbReference type="ARBA" id="ARBA00009091"/>
    </source>
</evidence>
<gene>
    <name evidence="5" type="ordered locus">Dvul_1594</name>
</gene>
<dbReference type="RefSeq" id="WP_010938829.1">
    <property type="nucleotide sequence ID" value="NC_008751.1"/>
</dbReference>
<dbReference type="AlphaFoldDB" id="A0A0H3A7V6"/>
<dbReference type="PANTHER" id="PTHR35089:SF1">
    <property type="entry name" value="CHAPERONE PROTEIN SKP"/>
    <property type="match status" value="1"/>
</dbReference>
<dbReference type="SMART" id="SM00935">
    <property type="entry name" value="OmpH"/>
    <property type="match status" value="1"/>
</dbReference>
<dbReference type="Proteomes" id="UP000009173">
    <property type="component" value="Chromosome"/>
</dbReference>
<dbReference type="PROSITE" id="PS51257">
    <property type="entry name" value="PROKAR_LIPOPROTEIN"/>
    <property type="match status" value="1"/>
</dbReference>
<dbReference type="GO" id="GO:0050821">
    <property type="term" value="P:protein stabilization"/>
    <property type="evidence" value="ECO:0007669"/>
    <property type="project" value="TreeGrafter"/>
</dbReference>
<dbReference type="InterPro" id="IPR005632">
    <property type="entry name" value="Chaperone_Skp"/>
</dbReference>
<dbReference type="SMR" id="A0A0H3A7V6"/>
<evidence type="ECO:0000313" key="5">
    <source>
        <dbReference type="EMBL" id="ABM28611.1"/>
    </source>
</evidence>
<feature type="chain" id="PRO_5002604094" evidence="4">
    <location>
        <begin position="20"/>
        <end position="188"/>
    </location>
</feature>
<feature type="region of interest" description="Disordered" evidence="3">
    <location>
        <begin position="159"/>
        <end position="188"/>
    </location>
</feature>
<dbReference type="PANTHER" id="PTHR35089">
    <property type="entry name" value="CHAPERONE PROTEIN SKP"/>
    <property type="match status" value="1"/>
</dbReference>
<keyword evidence="2 4" id="KW-0732">Signal</keyword>
<evidence type="ECO:0000313" key="6">
    <source>
        <dbReference type="Proteomes" id="UP000009173"/>
    </source>
</evidence>
<accession>A0A0H3A7V6</accession>
<proteinExistence type="inferred from homology"/>
<feature type="compositionally biased region" description="Basic and acidic residues" evidence="3">
    <location>
        <begin position="159"/>
        <end position="177"/>
    </location>
</feature>
<feature type="signal peptide" evidence="4">
    <location>
        <begin position="1"/>
        <end position="19"/>
    </location>
</feature>
<dbReference type="Gene3D" id="3.30.910.20">
    <property type="entry name" value="Skp domain"/>
    <property type="match status" value="2"/>
</dbReference>
<dbReference type="InterPro" id="IPR024930">
    <property type="entry name" value="Skp_dom_sf"/>
</dbReference>
<dbReference type="HOGENOM" id="CLU_113646_0_0_7"/>
<sequence precursor="true">MRKSVLSMLAVLALSFALTGCNQPKTGSVAVVNTARIYQESEAGKAGVKHLESLHNDMQAQLNKMQAELQKNPGEETSRKFQQLYADLQQRMGAEQQQVITVLNENLQRVLDAYREQKGLDLIVANEGVLSVNARADVTADIVAELNKTQITFKPIEAEAPKAEPAKEEAAKVEADKAAPAANATAKQ</sequence>
<evidence type="ECO:0000256" key="2">
    <source>
        <dbReference type="ARBA" id="ARBA00022729"/>
    </source>
</evidence>
<dbReference type="KEGG" id="dvl:Dvul_1594"/>
<evidence type="ECO:0000256" key="4">
    <source>
        <dbReference type="SAM" id="SignalP"/>
    </source>
</evidence>
<comment type="similarity">
    <text evidence="1">Belongs to the Skp family.</text>
</comment>
<name>A0A0H3A7V6_NITV4</name>
<dbReference type="GO" id="GO:0005829">
    <property type="term" value="C:cytosol"/>
    <property type="evidence" value="ECO:0007669"/>
    <property type="project" value="TreeGrafter"/>
</dbReference>
<reference evidence="6" key="1">
    <citation type="journal article" date="2009" name="Environ. Microbiol.">
        <title>Contribution of mobile genetic elements to Desulfovibrio vulgaris genome plasticity.</title>
        <authorList>
            <person name="Walker C.B."/>
            <person name="Stolyar S."/>
            <person name="Chivian D."/>
            <person name="Pinel N."/>
            <person name="Gabster J.A."/>
            <person name="Dehal P.S."/>
            <person name="He Z."/>
            <person name="Yang Z.K."/>
            <person name="Yen H.C."/>
            <person name="Zhou J."/>
            <person name="Wall J.D."/>
            <person name="Hazen T.C."/>
            <person name="Arkin A.P."/>
            <person name="Stahl D.A."/>
        </authorList>
    </citation>
    <scope>NUCLEOTIDE SEQUENCE [LARGE SCALE GENOMIC DNA]</scope>
    <source>
        <strain evidence="6">DP4</strain>
    </source>
</reference>
<dbReference type="EMBL" id="CP000527">
    <property type="protein sequence ID" value="ABM28611.1"/>
    <property type="molecule type" value="Genomic_DNA"/>
</dbReference>
<dbReference type="Pfam" id="PF03938">
    <property type="entry name" value="OmpH"/>
    <property type="match status" value="1"/>
</dbReference>
<dbReference type="SUPFAM" id="SSF111384">
    <property type="entry name" value="OmpH-like"/>
    <property type="match status" value="1"/>
</dbReference>
<feature type="compositionally biased region" description="Low complexity" evidence="3">
    <location>
        <begin position="178"/>
        <end position="188"/>
    </location>
</feature>
<dbReference type="GO" id="GO:0051082">
    <property type="term" value="F:unfolded protein binding"/>
    <property type="evidence" value="ECO:0007669"/>
    <property type="project" value="InterPro"/>
</dbReference>
<protein>
    <submittedName>
        <fullName evidence="5">Outer membrane chaperone Skp (OmpH)</fullName>
    </submittedName>
</protein>
<evidence type="ECO:0000256" key="3">
    <source>
        <dbReference type="SAM" id="MobiDB-lite"/>
    </source>
</evidence>
<organism evidence="5 6">
    <name type="scientific">Nitratidesulfovibrio vulgaris (strain DP4)</name>
    <name type="common">Desulfovibrio vulgaris</name>
    <dbReference type="NCBI Taxonomy" id="391774"/>
    <lineage>
        <taxon>Bacteria</taxon>
        <taxon>Pseudomonadati</taxon>
        <taxon>Thermodesulfobacteriota</taxon>
        <taxon>Desulfovibrionia</taxon>
        <taxon>Desulfovibrionales</taxon>
        <taxon>Desulfovibrionaceae</taxon>
        <taxon>Nitratidesulfovibrio</taxon>
    </lineage>
</organism>